<dbReference type="RefSeq" id="XP_022580905.1">
    <property type="nucleotide sequence ID" value="XM_022729404.1"/>
</dbReference>
<dbReference type="EMBL" id="KV878342">
    <property type="protein sequence ID" value="OJJ46395.1"/>
    <property type="molecule type" value="Genomic_DNA"/>
</dbReference>
<accession>A0A1L9SGJ7</accession>
<dbReference type="Proteomes" id="UP000184188">
    <property type="component" value="Unassembled WGS sequence"/>
</dbReference>
<organism evidence="5 6">
    <name type="scientific">Penicilliopsis zonata CBS 506.65</name>
    <dbReference type="NCBI Taxonomy" id="1073090"/>
    <lineage>
        <taxon>Eukaryota</taxon>
        <taxon>Fungi</taxon>
        <taxon>Dikarya</taxon>
        <taxon>Ascomycota</taxon>
        <taxon>Pezizomycotina</taxon>
        <taxon>Eurotiomycetes</taxon>
        <taxon>Eurotiomycetidae</taxon>
        <taxon>Eurotiales</taxon>
        <taxon>Aspergillaceae</taxon>
        <taxon>Penicilliopsis</taxon>
    </lineage>
</organism>
<keyword evidence="3 4" id="KW-0472">Membrane</keyword>
<evidence type="ECO:0000313" key="5">
    <source>
        <dbReference type="EMBL" id="OJJ46395.1"/>
    </source>
</evidence>
<keyword evidence="4" id="KW-1133">Transmembrane helix</keyword>
<dbReference type="GO" id="GO:0015986">
    <property type="term" value="P:proton motive force-driven ATP synthesis"/>
    <property type="evidence" value="ECO:0007669"/>
    <property type="project" value="TreeGrafter"/>
</dbReference>
<evidence type="ECO:0008006" key="7">
    <source>
        <dbReference type="Google" id="ProtNLM"/>
    </source>
</evidence>
<keyword evidence="6" id="KW-1185">Reference proteome</keyword>
<dbReference type="PANTHER" id="PTHR28074">
    <property type="entry name" value="ATP SYNTHASE SUBUNIT K, MITOCHONDRIAL"/>
    <property type="match status" value="1"/>
</dbReference>
<dbReference type="GeneID" id="34615868"/>
<dbReference type="AlphaFoldDB" id="A0A1L9SGJ7"/>
<protein>
    <recommendedName>
        <fullName evidence="7">ATP synthase subunit K, mitochondrial</fullName>
    </recommendedName>
</protein>
<dbReference type="InterPro" id="IPR021278">
    <property type="entry name" value="ATP19"/>
</dbReference>
<dbReference type="Pfam" id="PF11022">
    <property type="entry name" value="ATP19"/>
    <property type="match status" value="1"/>
</dbReference>
<keyword evidence="4" id="KW-0812">Transmembrane</keyword>
<dbReference type="GO" id="GO:0031966">
    <property type="term" value="C:mitochondrial membrane"/>
    <property type="evidence" value="ECO:0007669"/>
    <property type="project" value="UniProtKB-SubCell"/>
</dbReference>
<proteinExistence type="predicted"/>
<dbReference type="VEuPathDB" id="FungiDB:ASPZODRAFT_66838"/>
<feature type="transmembrane region" description="Helical" evidence="4">
    <location>
        <begin position="12"/>
        <end position="33"/>
    </location>
</feature>
<evidence type="ECO:0000256" key="4">
    <source>
        <dbReference type="SAM" id="Phobius"/>
    </source>
</evidence>
<sequence>MVQYYQIAGKKIGSHVLSMSVLGALFGGSYLAFSGGEKKKTAAGPPISASSKDEETFIQDFLKTVNGEEKTEKH</sequence>
<evidence type="ECO:0000256" key="1">
    <source>
        <dbReference type="ARBA" id="ARBA00004325"/>
    </source>
</evidence>
<reference evidence="6" key="1">
    <citation type="journal article" date="2017" name="Genome Biol.">
        <title>Comparative genomics reveals high biological diversity and specific adaptations in the industrially and medically important fungal genus Aspergillus.</title>
        <authorList>
            <person name="de Vries R.P."/>
            <person name="Riley R."/>
            <person name="Wiebenga A."/>
            <person name="Aguilar-Osorio G."/>
            <person name="Amillis S."/>
            <person name="Uchima C.A."/>
            <person name="Anderluh G."/>
            <person name="Asadollahi M."/>
            <person name="Askin M."/>
            <person name="Barry K."/>
            <person name="Battaglia E."/>
            <person name="Bayram O."/>
            <person name="Benocci T."/>
            <person name="Braus-Stromeyer S.A."/>
            <person name="Caldana C."/>
            <person name="Canovas D."/>
            <person name="Cerqueira G.C."/>
            <person name="Chen F."/>
            <person name="Chen W."/>
            <person name="Choi C."/>
            <person name="Clum A."/>
            <person name="Dos Santos R.A."/>
            <person name="Damasio A.R."/>
            <person name="Diallinas G."/>
            <person name="Emri T."/>
            <person name="Fekete E."/>
            <person name="Flipphi M."/>
            <person name="Freyberg S."/>
            <person name="Gallo A."/>
            <person name="Gournas C."/>
            <person name="Habgood R."/>
            <person name="Hainaut M."/>
            <person name="Harispe M.L."/>
            <person name="Henrissat B."/>
            <person name="Hilden K.S."/>
            <person name="Hope R."/>
            <person name="Hossain A."/>
            <person name="Karabika E."/>
            <person name="Karaffa L."/>
            <person name="Karanyi Z."/>
            <person name="Krasevec N."/>
            <person name="Kuo A."/>
            <person name="Kusch H."/>
            <person name="LaButti K."/>
            <person name="Lagendijk E.L."/>
            <person name="Lapidus A."/>
            <person name="Levasseur A."/>
            <person name="Lindquist E."/>
            <person name="Lipzen A."/>
            <person name="Logrieco A.F."/>
            <person name="MacCabe A."/>
            <person name="Maekelae M.R."/>
            <person name="Malavazi I."/>
            <person name="Melin P."/>
            <person name="Meyer V."/>
            <person name="Mielnichuk N."/>
            <person name="Miskei M."/>
            <person name="Molnar A.P."/>
            <person name="Mule G."/>
            <person name="Ngan C.Y."/>
            <person name="Orejas M."/>
            <person name="Orosz E."/>
            <person name="Ouedraogo J.P."/>
            <person name="Overkamp K.M."/>
            <person name="Park H.-S."/>
            <person name="Perrone G."/>
            <person name="Piumi F."/>
            <person name="Punt P.J."/>
            <person name="Ram A.F."/>
            <person name="Ramon A."/>
            <person name="Rauscher S."/>
            <person name="Record E."/>
            <person name="Riano-Pachon D.M."/>
            <person name="Robert V."/>
            <person name="Roehrig J."/>
            <person name="Ruller R."/>
            <person name="Salamov A."/>
            <person name="Salih N.S."/>
            <person name="Samson R.A."/>
            <person name="Sandor E."/>
            <person name="Sanguinetti M."/>
            <person name="Schuetze T."/>
            <person name="Sepcic K."/>
            <person name="Shelest E."/>
            <person name="Sherlock G."/>
            <person name="Sophianopoulou V."/>
            <person name="Squina F.M."/>
            <person name="Sun H."/>
            <person name="Susca A."/>
            <person name="Todd R.B."/>
            <person name="Tsang A."/>
            <person name="Unkles S.E."/>
            <person name="van de Wiele N."/>
            <person name="van Rossen-Uffink D."/>
            <person name="Oliveira J.V."/>
            <person name="Vesth T.C."/>
            <person name="Visser J."/>
            <person name="Yu J.-H."/>
            <person name="Zhou M."/>
            <person name="Andersen M.R."/>
            <person name="Archer D.B."/>
            <person name="Baker S.E."/>
            <person name="Benoit I."/>
            <person name="Brakhage A.A."/>
            <person name="Braus G.H."/>
            <person name="Fischer R."/>
            <person name="Frisvad J.C."/>
            <person name="Goldman G.H."/>
            <person name="Houbraken J."/>
            <person name="Oakley B."/>
            <person name="Pocsi I."/>
            <person name="Scazzocchio C."/>
            <person name="Seiboth B."/>
            <person name="vanKuyk P.A."/>
            <person name="Wortman J."/>
            <person name="Dyer P.S."/>
            <person name="Grigoriev I.V."/>
        </authorList>
    </citation>
    <scope>NUCLEOTIDE SEQUENCE [LARGE SCALE GENOMIC DNA]</scope>
    <source>
        <strain evidence="6">CBS 506.65</strain>
    </source>
</reference>
<evidence type="ECO:0000256" key="3">
    <source>
        <dbReference type="ARBA" id="ARBA00023136"/>
    </source>
</evidence>
<dbReference type="STRING" id="1073090.A0A1L9SGJ7"/>
<dbReference type="OrthoDB" id="4524918at2759"/>
<gene>
    <name evidence="5" type="ORF">ASPZODRAFT_66838</name>
</gene>
<dbReference type="PANTHER" id="PTHR28074:SF1">
    <property type="entry name" value="ATP SYNTHASE SUBUNIT K, MITOCHONDRIAL"/>
    <property type="match status" value="1"/>
</dbReference>
<evidence type="ECO:0000313" key="6">
    <source>
        <dbReference type="Proteomes" id="UP000184188"/>
    </source>
</evidence>
<name>A0A1L9SGJ7_9EURO</name>
<evidence type="ECO:0000256" key="2">
    <source>
        <dbReference type="ARBA" id="ARBA00023128"/>
    </source>
</evidence>
<comment type="subcellular location">
    <subcellularLocation>
        <location evidence="1">Mitochondrion membrane</location>
    </subcellularLocation>
</comment>
<keyword evidence="2" id="KW-0496">Mitochondrion</keyword>